<feature type="binding site" evidence="3">
    <location>
        <position position="336"/>
    </location>
    <ligand>
        <name>CTP</name>
        <dbReference type="ChEBI" id="CHEBI:37563"/>
    </ligand>
</feature>
<comment type="similarity">
    <text evidence="3 4">In the C-terminal section; belongs to the PPC synthetase family.</text>
</comment>
<dbReference type="InterPro" id="IPR003382">
    <property type="entry name" value="Flavoprotein"/>
</dbReference>
<evidence type="ECO:0000313" key="7">
    <source>
        <dbReference type="EMBL" id="SMP00524.1"/>
    </source>
</evidence>
<dbReference type="EC" id="6.3.2.5" evidence="3"/>
<evidence type="ECO:0000256" key="2">
    <source>
        <dbReference type="ARBA" id="ARBA00023239"/>
    </source>
</evidence>
<evidence type="ECO:0000313" key="8">
    <source>
        <dbReference type="Proteomes" id="UP001157947"/>
    </source>
</evidence>
<dbReference type="InterPro" id="IPR036551">
    <property type="entry name" value="Flavin_trans-like"/>
</dbReference>
<keyword evidence="3" id="KW-0511">Multifunctional enzyme</keyword>
<comment type="catalytic activity">
    <reaction evidence="3 4">
        <text>N-[(R)-4-phosphopantothenoyl]-L-cysteine + H(+) = (R)-4'-phosphopantetheine + CO2</text>
        <dbReference type="Rhea" id="RHEA:16793"/>
        <dbReference type="ChEBI" id="CHEBI:15378"/>
        <dbReference type="ChEBI" id="CHEBI:16526"/>
        <dbReference type="ChEBI" id="CHEBI:59458"/>
        <dbReference type="ChEBI" id="CHEBI:61723"/>
        <dbReference type="EC" id="4.1.1.36"/>
    </reaction>
</comment>
<comment type="pathway">
    <text evidence="3 4">Cofactor biosynthesis; coenzyme A biosynthesis; CoA from (R)-pantothenate: step 3/5.</text>
</comment>
<dbReference type="GO" id="GO:0010181">
    <property type="term" value="F:FMN binding"/>
    <property type="evidence" value="ECO:0007669"/>
    <property type="project" value="UniProtKB-UniRule"/>
</dbReference>
<feature type="region of interest" description="Phosphopantothenate--cysteine ligase" evidence="3">
    <location>
        <begin position="188"/>
        <end position="392"/>
    </location>
</feature>
<keyword evidence="1 3" id="KW-0210">Decarboxylase</keyword>
<dbReference type="RefSeq" id="WP_265133575.1">
    <property type="nucleotide sequence ID" value="NZ_FXTX01000001.1"/>
</dbReference>
<dbReference type="InterPro" id="IPR035929">
    <property type="entry name" value="CoaB-like_sf"/>
</dbReference>
<dbReference type="Pfam" id="PF04127">
    <property type="entry name" value="DFP"/>
    <property type="match status" value="1"/>
</dbReference>
<dbReference type="NCBIfam" id="TIGR00521">
    <property type="entry name" value="coaBC_dfp"/>
    <property type="match status" value="1"/>
</dbReference>
<dbReference type="PANTHER" id="PTHR14359">
    <property type="entry name" value="HOMO-OLIGOMERIC FLAVIN CONTAINING CYS DECARBOXYLASE FAMILY"/>
    <property type="match status" value="1"/>
</dbReference>
<feature type="binding site" evidence="3">
    <location>
        <position position="322"/>
    </location>
    <ligand>
        <name>CTP</name>
        <dbReference type="ChEBI" id="CHEBI:37563"/>
    </ligand>
</feature>
<feature type="binding site" evidence="3">
    <location>
        <position position="287"/>
    </location>
    <ligand>
        <name>CTP</name>
        <dbReference type="ChEBI" id="CHEBI:37563"/>
    </ligand>
</feature>
<organism evidence="7 8">
    <name type="scientific">Venenivibrio stagnispumantis</name>
    <dbReference type="NCBI Taxonomy" id="407998"/>
    <lineage>
        <taxon>Bacteria</taxon>
        <taxon>Pseudomonadati</taxon>
        <taxon>Aquificota</taxon>
        <taxon>Aquificia</taxon>
        <taxon>Aquificales</taxon>
        <taxon>Hydrogenothermaceae</taxon>
        <taxon>Venenivibrio</taxon>
    </lineage>
</organism>
<dbReference type="AlphaFoldDB" id="A0AA45WIH4"/>
<dbReference type="Gene3D" id="3.40.50.1950">
    <property type="entry name" value="Flavin prenyltransferase-like"/>
    <property type="match status" value="1"/>
</dbReference>
<dbReference type="GO" id="GO:0015937">
    <property type="term" value="P:coenzyme A biosynthetic process"/>
    <property type="evidence" value="ECO:0007669"/>
    <property type="project" value="UniProtKB-UniRule"/>
</dbReference>
<protein>
    <recommendedName>
        <fullName evidence="3">Coenzyme A biosynthesis bifunctional protein CoaBC</fullName>
    </recommendedName>
    <alternativeName>
        <fullName evidence="3">DNA/pantothenate metabolism flavoprotein</fullName>
    </alternativeName>
    <alternativeName>
        <fullName evidence="3">Phosphopantothenoylcysteine synthetase/decarboxylase</fullName>
        <shortName evidence="3">PPCS-PPCDC</shortName>
    </alternativeName>
    <domain>
        <recommendedName>
            <fullName evidence="3">Phosphopantothenoylcysteine decarboxylase</fullName>
            <shortName evidence="3">PPC decarboxylase</shortName>
            <shortName evidence="3">PPC-DC</shortName>
            <ecNumber evidence="3">4.1.1.36</ecNumber>
        </recommendedName>
        <alternativeName>
            <fullName evidence="3">CoaC</fullName>
        </alternativeName>
    </domain>
    <domain>
        <recommendedName>
            <fullName evidence="3">Phosphopantothenate--cysteine ligase</fullName>
            <ecNumber evidence="3">6.3.2.5</ecNumber>
        </recommendedName>
        <alternativeName>
            <fullName evidence="3">CoaB</fullName>
        </alternativeName>
        <alternativeName>
            <fullName evidence="3">Phosphopantothenoylcysteine synthetase</fullName>
            <shortName evidence="3">PPC synthetase</shortName>
            <shortName evidence="3">PPC-S</shortName>
        </alternativeName>
    </domain>
</protein>
<keyword evidence="3 4" id="KW-0285">Flavoprotein</keyword>
<comment type="catalytic activity">
    <reaction evidence="3 4">
        <text>(R)-4'-phosphopantothenate + L-cysteine + CTP = N-[(R)-4-phosphopantothenoyl]-L-cysteine + CMP + diphosphate + H(+)</text>
        <dbReference type="Rhea" id="RHEA:19397"/>
        <dbReference type="ChEBI" id="CHEBI:10986"/>
        <dbReference type="ChEBI" id="CHEBI:15378"/>
        <dbReference type="ChEBI" id="CHEBI:33019"/>
        <dbReference type="ChEBI" id="CHEBI:35235"/>
        <dbReference type="ChEBI" id="CHEBI:37563"/>
        <dbReference type="ChEBI" id="CHEBI:59458"/>
        <dbReference type="ChEBI" id="CHEBI:60377"/>
        <dbReference type="EC" id="6.3.2.5"/>
    </reaction>
</comment>
<evidence type="ECO:0000256" key="1">
    <source>
        <dbReference type="ARBA" id="ARBA00022793"/>
    </source>
</evidence>
<comment type="caution">
    <text evidence="7">The sequence shown here is derived from an EMBL/GenBank/DDBJ whole genome shotgun (WGS) entry which is preliminary data.</text>
</comment>
<dbReference type="GO" id="GO:0071513">
    <property type="term" value="C:phosphopantothenoylcysteine decarboxylase complex"/>
    <property type="evidence" value="ECO:0007669"/>
    <property type="project" value="TreeGrafter"/>
</dbReference>
<dbReference type="InterPro" id="IPR005252">
    <property type="entry name" value="CoaBC"/>
</dbReference>
<comment type="cofactor">
    <cofactor evidence="3">
        <name>FMN</name>
        <dbReference type="ChEBI" id="CHEBI:58210"/>
    </cofactor>
    <text evidence="3">Binds 1 FMN per subunit.</text>
</comment>
<reference evidence="7" key="1">
    <citation type="submission" date="2017-05" db="EMBL/GenBank/DDBJ databases">
        <authorList>
            <person name="Varghese N."/>
            <person name="Submissions S."/>
        </authorList>
    </citation>
    <scope>NUCLEOTIDE SEQUENCE</scope>
    <source>
        <strain evidence="7">DSM 18763</strain>
    </source>
</reference>
<keyword evidence="3 4" id="KW-0288">FMN</keyword>
<evidence type="ECO:0000259" key="6">
    <source>
        <dbReference type="Pfam" id="PF04127"/>
    </source>
</evidence>
<dbReference type="InterPro" id="IPR007085">
    <property type="entry name" value="DNA/pantothenate-metab_flavo_C"/>
</dbReference>
<keyword evidence="3" id="KW-0460">Magnesium</keyword>
<feature type="binding site" evidence="3">
    <location>
        <begin position="303"/>
        <end position="306"/>
    </location>
    <ligand>
        <name>CTP</name>
        <dbReference type="ChEBI" id="CHEBI:37563"/>
    </ligand>
</feature>
<dbReference type="GO" id="GO:0004632">
    <property type="term" value="F:phosphopantothenate--cysteine ligase activity"/>
    <property type="evidence" value="ECO:0007669"/>
    <property type="project" value="UniProtKB-UniRule"/>
</dbReference>
<comment type="pathway">
    <text evidence="3 4">Cofactor biosynthesis; coenzyme A biosynthesis; CoA from (R)-pantothenate: step 2/5.</text>
</comment>
<name>A0AA45WIH4_9AQUI</name>
<gene>
    <name evidence="3" type="primary">coaBC</name>
    <name evidence="7" type="ORF">SAMN06264868_101122</name>
</gene>
<feature type="domain" description="Flavoprotein" evidence="5">
    <location>
        <begin position="6"/>
        <end position="170"/>
    </location>
</feature>
<evidence type="ECO:0000259" key="5">
    <source>
        <dbReference type="Pfam" id="PF02441"/>
    </source>
</evidence>
<keyword evidence="3" id="KW-0479">Metal-binding</keyword>
<dbReference type="HAMAP" id="MF_02225">
    <property type="entry name" value="CoaBC"/>
    <property type="match status" value="1"/>
</dbReference>
<dbReference type="GO" id="GO:0004633">
    <property type="term" value="F:phosphopantothenoylcysteine decarboxylase activity"/>
    <property type="evidence" value="ECO:0007669"/>
    <property type="project" value="UniProtKB-UniRule"/>
</dbReference>
<comment type="similarity">
    <text evidence="3 4">In the N-terminal section; belongs to the HFCD (homo-oligomeric flavin containing Cys decarboxylase) superfamily.</text>
</comment>
<dbReference type="GO" id="GO:0046872">
    <property type="term" value="F:metal ion binding"/>
    <property type="evidence" value="ECO:0007669"/>
    <property type="project" value="UniProtKB-KW"/>
</dbReference>
<feature type="binding site" evidence="3">
    <location>
        <position position="277"/>
    </location>
    <ligand>
        <name>CTP</name>
        <dbReference type="ChEBI" id="CHEBI:37563"/>
    </ligand>
</feature>
<feature type="binding site" evidence="3">
    <location>
        <position position="340"/>
    </location>
    <ligand>
        <name>CTP</name>
        <dbReference type="ChEBI" id="CHEBI:37563"/>
    </ligand>
</feature>
<dbReference type="SUPFAM" id="SSF52507">
    <property type="entry name" value="Homo-oligomeric flavin-containing Cys decarboxylases, HFCD"/>
    <property type="match status" value="1"/>
</dbReference>
<dbReference type="EC" id="4.1.1.36" evidence="3"/>
<comment type="function">
    <text evidence="4">Catalyzes two steps in the biosynthesis of coenzyme A. In the first step cysteine is conjugated to 4'-phosphopantothenate to form 4-phosphopantothenoylcysteine, in the latter compound is decarboxylated to form 4'-phosphopantotheine.</text>
</comment>
<dbReference type="GO" id="GO:0015941">
    <property type="term" value="P:pantothenate catabolic process"/>
    <property type="evidence" value="ECO:0007669"/>
    <property type="project" value="InterPro"/>
</dbReference>
<dbReference type="PANTHER" id="PTHR14359:SF6">
    <property type="entry name" value="PHOSPHOPANTOTHENOYLCYSTEINE DECARBOXYLASE"/>
    <property type="match status" value="1"/>
</dbReference>
<sequence>MLLNGKNILVGVSGSIASYKACELVRYLQKKGANIKVIMTPSAKEFVGELTFRALTGEEVLSDWKDGKTGLEHISYAKWADSFVIAPASANTIAKIRYGLTDNFLTSTALAYDKNLVIAPAMNTKMYQNKATEENIIVLKERGHLFVEPAEGLLACKEEGIGKLADIEDIETVILYSIMPKPLKGKKVLITAGATREFFDPIRYISNASSGQMGYSLARMAYILGADEVLLISAPTNLKKPYGVNLINVISALEMYNKVMENINNFDIIIMNAAVADFRPAIKSNQKLKKDKESTTLNLEPNPDILKETGKLKKENQILIGFAAESENILQNSIDKLKRKNLDFIVANDLSNFSRDFYEGILISKDGKKIEIKENSKEEAAYRIFNLFLQQI</sequence>
<dbReference type="Pfam" id="PF02441">
    <property type="entry name" value="Flavoprotein"/>
    <property type="match status" value="1"/>
</dbReference>
<proteinExistence type="inferred from homology"/>
<comment type="function">
    <text evidence="3">Catalyzes two sequential steps in the biosynthesis of coenzyme A. In the first step cysteine is conjugated to 4'-phosphopantothenate to form 4-phosphopantothenoylcysteine. In the second step the latter compound is decarboxylated to form 4'-phosphopantotheine.</text>
</comment>
<dbReference type="SUPFAM" id="SSF102645">
    <property type="entry name" value="CoaB-like"/>
    <property type="match status" value="1"/>
</dbReference>
<dbReference type="EMBL" id="FXTX01000001">
    <property type="protein sequence ID" value="SMP00524.1"/>
    <property type="molecule type" value="Genomic_DNA"/>
</dbReference>
<feature type="domain" description="DNA/pantothenate metabolism flavoprotein C-terminal" evidence="6">
    <location>
        <begin position="183"/>
        <end position="387"/>
    </location>
</feature>
<dbReference type="Gene3D" id="3.40.50.10300">
    <property type="entry name" value="CoaB-like"/>
    <property type="match status" value="1"/>
</dbReference>
<comment type="cofactor">
    <cofactor evidence="3">
        <name>Mg(2+)</name>
        <dbReference type="ChEBI" id="CHEBI:18420"/>
    </cofactor>
</comment>
<evidence type="ECO:0000256" key="3">
    <source>
        <dbReference type="HAMAP-Rule" id="MF_02225"/>
    </source>
</evidence>
<keyword evidence="2 3" id="KW-0456">Lyase</keyword>
<comment type="caution">
    <text evidence="3">Lacks conserved residue(s) required for the propagation of feature annotation.</text>
</comment>
<accession>A0AA45WIH4</accession>
<feature type="region of interest" description="Phosphopantothenoylcysteine decarboxylase" evidence="3">
    <location>
        <begin position="1"/>
        <end position="187"/>
    </location>
</feature>
<keyword evidence="3 4" id="KW-0436">Ligase</keyword>
<dbReference type="Proteomes" id="UP001157947">
    <property type="component" value="Unassembled WGS sequence"/>
</dbReference>
<evidence type="ECO:0000256" key="4">
    <source>
        <dbReference type="RuleBase" id="RU364078"/>
    </source>
</evidence>
<keyword evidence="8" id="KW-1185">Reference proteome</keyword>
<feature type="active site" description="Proton donor" evidence="3">
    <location>
        <position position="156"/>
    </location>
</feature>